<dbReference type="EMBL" id="SUPL01000003">
    <property type="protein sequence ID" value="TJY36158.1"/>
    <property type="molecule type" value="Genomic_DNA"/>
</dbReference>
<name>A0A4U0EWK9_9FLAO</name>
<dbReference type="OrthoDB" id="1123130at2"/>
<proteinExistence type="predicted"/>
<accession>A0A4U0EWK9</accession>
<dbReference type="InterPro" id="IPR001646">
    <property type="entry name" value="5peptide_repeat"/>
</dbReference>
<evidence type="ECO:0000313" key="2">
    <source>
        <dbReference type="EMBL" id="TJY36158.1"/>
    </source>
</evidence>
<protein>
    <recommendedName>
        <fullName evidence="4">Pentapeptide repeat-containing protein</fullName>
    </recommendedName>
</protein>
<dbReference type="AlphaFoldDB" id="A0A4U0EWK9"/>
<feature type="signal peptide" evidence="1">
    <location>
        <begin position="1"/>
        <end position="28"/>
    </location>
</feature>
<keyword evidence="1" id="KW-0732">Signal</keyword>
<dbReference type="Pfam" id="PF13576">
    <property type="entry name" value="Pentapeptide_3"/>
    <property type="match status" value="1"/>
</dbReference>
<dbReference type="Proteomes" id="UP000307657">
    <property type="component" value="Unassembled WGS sequence"/>
</dbReference>
<evidence type="ECO:0000256" key="1">
    <source>
        <dbReference type="SAM" id="SignalP"/>
    </source>
</evidence>
<sequence length="245" mass="28450">MKTNHSIKKRTVLYLILFAFIFSTNAFAQQTVKASDIMRDIKMGKTVSYDNVTISGILDMTFMNEKLPDLPKRKKWWKNGSSNSVKEQIESSVSFTNCTFKDNVYAYYHDEDSGYTFVANFENNVKFTNCTFKGEALFKYSNFERDADFSGSKFSAKTTFKYAKFNRNVSFESTIFDEDAIFKYSQFRDGVSFNNAKFKDDLDIKYTQVNGKFDITNMTVADNIDSKYTKINGKNFNKYLLDNRD</sequence>
<keyword evidence="3" id="KW-1185">Reference proteome</keyword>
<reference evidence="2 3" key="1">
    <citation type="submission" date="2019-04" db="EMBL/GenBank/DDBJ databases">
        <title>Lacinutrix sp. nov., isolated from marine water.</title>
        <authorList>
            <person name="Kim W."/>
        </authorList>
    </citation>
    <scope>NUCLEOTIDE SEQUENCE [LARGE SCALE GENOMIC DNA]</scope>
    <source>
        <strain evidence="2 3">CAU 1491</strain>
    </source>
</reference>
<organism evidence="2 3">
    <name type="scientific">Pontimicrobium aquaticum</name>
    <dbReference type="NCBI Taxonomy" id="2565367"/>
    <lineage>
        <taxon>Bacteria</taxon>
        <taxon>Pseudomonadati</taxon>
        <taxon>Bacteroidota</taxon>
        <taxon>Flavobacteriia</taxon>
        <taxon>Flavobacteriales</taxon>
        <taxon>Flavobacteriaceae</taxon>
        <taxon>Pontimicrobium</taxon>
    </lineage>
</organism>
<evidence type="ECO:0000313" key="3">
    <source>
        <dbReference type="Proteomes" id="UP000307657"/>
    </source>
</evidence>
<comment type="caution">
    <text evidence="2">The sequence shown here is derived from an EMBL/GenBank/DDBJ whole genome shotgun (WGS) entry which is preliminary data.</text>
</comment>
<gene>
    <name evidence="2" type="ORF">E5167_05680</name>
</gene>
<evidence type="ECO:0008006" key="4">
    <source>
        <dbReference type="Google" id="ProtNLM"/>
    </source>
</evidence>
<dbReference type="RefSeq" id="WP_136841949.1">
    <property type="nucleotide sequence ID" value="NZ_SUPL01000003.1"/>
</dbReference>
<feature type="chain" id="PRO_5021032109" description="Pentapeptide repeat-containing protein" evidence="1">
    <location>
        <begin position="29"/>
        <end position="245"/>
    </location>
</feature>